<keyword evidence="3" id="KW-0238">DNA-binding</keyword>
<evidence type="ECO:0000313" key="2">
    <source>
        <dbReference type="EMBL" id="GHF60105.1"/>
    </source>
</evidence>
<dbReference type="InterPro" id="IPR005158">
    <property type="entry name" value="BTAD"/>
</dbReference>
<evidence type="ECO:0000259" key="1">
    <source>
        <dbReference type="Pfam" id="PF03704"/>
    </source>
</evidence>
<evidence type="ECO:0000313" key="3">
    <source>
        <dbReference type="EMBL" id="MBB5378771.1"/>
    </source>
</evidence>
<accession>A0A7W8NRB1</accession>
<dbReference type="Proteomes" id="UP000619376">
    <property type="component" value="Unassembled WGS sequence"/>
</dbReference>
<dbReference type="PANTHER" id="PTHR35807">
    <property type="entry name" value="TRANSCRIPTIONAL REGULATOR REDD-RELATED"/>
    <property type="match status" value="1"/>
</dbReference>
<reference evidence="3 4" key="3">
    <citation type="submission" date="2020-08" db="EMBL/GenBank/DDBJ databases">
        <title>Genomic Encyclopedia of Type Strains, Phase IV (KMG-IV): sequencing the most valuable type-strain genomes for metagenomic binning, comparative biology and taxonomic classification.</title>
        <authorList>
            <person name="Goeker M."/>
        </authorList>
    </citation>
    <scope>NUCLEOTIDE SEQUENCE [LARGE SCALE GENOMIC DNA]</scope>
    <source>
        <strain evidence="3 4">DSM 27521</strain>
    </source>
</reference>
<evidence type="ECO:0000313" key="5">
    <source>
        <dbReference type="Proteomes" id="UP000619376"/>
    </source>
</evidence>
<dbReference type="SUPFAM" id="SSF48452">
    <property type="entry name" value="TPR-like"/>
    <property type="match status" value="2"/>
</dbReference>
<dbReference type="Gene3D" id="1.25.40.10">
    <property type="entry name" value="Tetratricopeptide repeat domain"/>
    <property type="match status" value="2"/>
</dbReference>
<dbReference type="AlphaFoldDB" id="A0A7W8NRB1"/>
<reference evidence="5" key="2">
    <citation type="journal article" date="2019" name="Int. J. Syst. Evol. Microbiol.">
        <title>The Global Catalogue of Microorganisms (GCM) 10K type strain sequencing project: providing services to taxonomists for standard genome sequencing and annotation.</title>
        <authorList>
            <consortium name="The Broad Institute Genomics Platform"/>
            <consortium name="The Broad Institute Genome Sequencing Center for Infectious Disease"/>
            <person name="Wu L."/>
            <person name="Ma J."/>
        </authorList>
    </citation>
    <scope>NUCLEOTIDE SEQUENCE [LARGE SCALE GENOMIC DNA]</scope>
    <source>
        <strain evidence="5">CGMCC 1.18437</strain>
    </source>
</reference>
<keyword evidence="5" id="KW-1185">Reference proteome</keyword>
<comment type="caution">
    <text evidence="3">The sequence shown here is derived from an EMBL/GenBank/DDBJ whole genome shotgun (WGS) entry which is preliminary data.</text>
</comment>
<sequence>MTMTPFEDALQAGQYATIIDGLLGQARTAREHALLGIALLRSGELPQAELPLQRSAILGDPEGTVEFGNLVRLLGRFDEARAHFEACLPTLLDPELQLRALRWWGAAAFAAGDTHEGLLKMERAWHGYVAYGDDALTARVTQSLAQMHAVLGNTPRARLLLTEAIRALPVAPDSAPRLSALKSLLDLQVKDGEVEAARGTLAGAKALLVLSPSPRLAAYLAFSEAELWRLSGAYAEYAAALETLLPVADALGDHHLRVWVTSRLAEHHSLRPQHGRAAELLHGLGLPVAQWSAHLWATDGVLRRRRGQDDQAAESLRTAARMFRDSGAIPELIRVLLHQGAAELRLGRHEDVAKALSEALTSMLTLRALHEVKPDLEELSELVKYAVLEPELSPYMEPLLDRLSHLAGTPRLPEDGAMRLRVTTLGRTLVTRDNEAIRFAYPNSPLLLAYLALEPDQTRAQLQLTLFPEKDAQSGAGYVRQCIWDLRDKLGPEAVTCAGPFRAPAYRLGPGMAVELDVEELLTAIAHHEVARALALYRGEFLPWVEHSDWVAQKRDEARLALTIELRREMEHARTRGDERRVVLYANQLLQADPLDVDALRERVRAATAAGAPAPELARYTAELGRVFH</sequence>
<dbReference type="Proteomes" id="UP000539473">
    <property type="component" value="Unassembled WGS sequence"/>
</dbReference>
<dbReference type="GO" id="GO:0003677">
    <property type="term" value="F:DNA binding"/>
    <property type="evidence" value="ECO:0007669"/>
    <property type="project" value="UniProtKB-KW"/>
</dbReference>
<reference evidence="2" key="4">
    <citation type="submission" date="2024-05" db="EMBL/GenBank/DDBJ databases">
        <authorList>
            <person name="Sun Q."/>
            <person name="Zhou Y."/>
        </authorList>
    </citation>
    <scope>NUCLEOTIDE SEQUENCE</scope>
    <source>
        <strain evidence="2">CGMCC 1.18437</strain>
    </source>
</reference>
<dbReference type="InterPro" id="IPR051677">
    <property type="entry name" value="AfsR-DnrI-RedD_regulator"/>
</dbReference>
<feature type="domain" description="Bacterial transcriptional activator" evidence="1">
    <location>
        <begin position="525"/>
        <end position="620"/>
    </location>
</feature>
<dbReference type="Pfam" id="PF03704">
    <property type="entry name" value="BTAD"/>
    <property type="match status" value="1"/>
</dbReference>
<dbReference type="InterPro" id="IPR011990">
    <property type="entry name" value="TPR-like_helical_dom_sf"/>
</dbReference>
<protein>
    <submittedName>
        <fullName evidence="3">DNA-binding SARP family transcriptional activator</fullName>
    </submittedName>
</protein>
<dbReference type="EMBL" id="JACHFK010000015">
    <property type="protein sequence ID" value="MBB5378771.1"/>
    <property type="molecule type" value="Genomic_DNA"/>
</dbReference>
<proteinExistence type="predicted"/>
<gene>
    <name evidence="2" type="ORF">GCM10017781_40290</name>
    <name evidence="3" type="ORF">HNQ07_004278</name>
</gene>
<dbReference type="InterPro" id="IPR036388">
    <property type="entry name" value="WH-like_DNA-bd_sf"/>
</dbReference>
<name>A0A7W8NRB1_9DEIO</name>
<reference evidence="2" key="1">
    <citation type="journal article" date="2014" name="Int. J. Syst. Evol. Microbiol.">
        <title>Complete genome of a new Firmicutes species belonging to the dominant human colonic microbiota ('Ruminococcus bicirculans') reveals two chromosomes and a selective capacity to utilize plant glucans.</title>
        <authorList>
            <consortium name="NISC Comparative Sequencing Program"/>
            <person name="Wegmann U."/>
            <person name="Louis P."/>
            <person name="Goesmann A."/>
            <person name="Henrissat B."/>
            <person name="Duncan S.H."/>
            <person name="Flint H.J."/>
        </authorList>
    </citation>
    <scope>NUCLEOTIDE SEQUENCE</scope>
    <source>
        <strain evidence="2">CGMCC 1.18437</strain>
    </source>
</reference>
<organism evidence="3 4">
    <name type="scientific">Deinococcus metalli</name>
    <dbReference type="NCBI Taxonomy" id="1141878"/>
    <lineage>
        <taxon>Bacteria</taxon>
        <taxon>Thermotogati</taxon>
        <taxon>Deinococcota</taxon>
        <taxon>Deinococci</taxon>
        <taxon>Deinococcales</taxon>
        <taxon>Deinococcaceae</taxon>
        <taxon>Deinococcus</taxon>
    </lineage>
</organism>
<dbReference type="EMBL" id="BNAJ01000014">
    <property type="protein sequence ID" value="GHF60105.1"/>
    <property type="molecule type" value="Genomic_DNA"/>
</dbReference>
<dbReference type="Gene3D" id="1.10.10.10">
    <property type="entry name" value="Winged helix-like DNA-binding domain superfamily/Winged helix DNA-binding domain"/>
    <property type="match status" value="1"/>
</dbReference>
<evidence type="ECO:0000313" key="4">
    <source>
        <dbReference type="Proteomes" id="UP000539473"/>
    </source>
</evidence>